<sequence>MELDPHSVQEQPRSSDASAWEARERAEEFRRDAREDPATAIYPHADLDSVDLRSVVDGIVRRPLVITRGEQEAAVVVSVDFFNRAHAAVELLEDDASAEAEEAVAAG</sequence>
<proteinExistence type="inferred from homology"/>
<evidence type="ECO:0000256" key="2">
    <source>
        <dbReference type="SAM" id="MobiDB-lite"/>
    </source>
</evidence>
<evidence type="ECO:0000313" key="4">
    <source>
        <dbReference type="Proteomes" id="UP000238083"/>
    </source>
</evidence>
<feature type="region of interest" description="Disordered" evidence="2">
    <location>
        <begin position="1"/>
        <end position="37"/>
    </location>
</feature>
<dbReference type="InterPro" id="IPR036165">
    <property type="entry name" value="YefM-like_sf"/>
</dbReference>
<dbReference type="RefSeq" id="WP_106211537.1">
    <property type="nucleotide sequence ID" value="NZ_PVZF01000007.1"/>
</dbReference>
<accession>A0A2T0R2E8</accession>
<dbReference type="EMBL" id="PVZF01000007">
    <property type="protein sequence ID" value="PRY13933.1"/>
    <property type="molecule type" value="Genomic_DNA"/>
</dbReference>
<dbReference type="AlphaFoldDB" id="A0A2T0R2E8"/>
<gene>
    <name evidence="3" type="ORF">CLV37_10751</name>
</gene>
<dbReference type="Proteomes" id="UP000238083">
    <property type="component" value="Unassembled WGS sequence"/>
</dbReference>
<comment type="caution">
    <text evidence="3">The sequence shown here is derived from an EMBL/GenBank/DDBJ whole genome shotgun (WGS) entry which is preliminary data.</text>
</comment>
<reference evidence="3 4" key="1">
    <citation type="submission" date="2018-03" db="EMBL/GenBank/DDBJ databases">
        <title>Genomic Encyclopedia of Archaeal and Bacterial Type Strains, Phase II (KMG-II): from individual species to whole genera.</title>
        <authorList>
            <person name="Goeker M."/>
        </authorList>
    </citation>
    <scope>NUCLEOTIDE SEQUENCE [LARGE SCALE GENOMIC DNA]</scope>
    <source>
        <strain evidence="3 4">DSM 19711</strain>
    </source>
</reference>
<evidence type="ECO:0008006" key="5">
    <source>
        <dbReference type="Google" id="ProtNLM"/>
    </source>
</evidence>
<evidence type="ECO:0000256" key="1">
    <source>
        <dbReference type="ARBA" id="ARBA00009981"/>
    </source>
</evidence>
<protein>
    <recommendedName>
        <fullName evidence="5">Antitoxin Phd_YefM of type II toxin-antitoxin system</fullName>
    </recommendedName>
</protein>
<keyword evidence="4" id="KW-1185">Reference proteome</keyword>
<feature type="compositionally biased region" description="Basic and acidic residues" evidence="2">
    <location>
        <begin position="21"/>
        <end position="37"/>
    </location>
</feature>
<comment type="similarity">
    <text evidence="1">Belongs to the phD/YefM antitoxin family.</text>
</comment>
<name>A0A2T0R2E8_9ACTN</name>
<evidence type="ECO:0000313" key="3">
    <source>
        <dbReference type="EMBL" id="PRY13933.1"/>
    </source>
</evidence>
<dbReference type="SUPFAM" id="SSF143120">
    <property type="entry name" value="YefM-like"/>
    <property type="match status" value="1"/>
</dbReference>
<organism evidence="3 4">
    <name type="scientific">Kineococcus rhizosphaerae</name>
    <dbReference type="NCBI Taxonomy" id="559628"/>
    <lineage>
        <taxon>Bacteria</taxon>
        <taxon>Bacillati</taxon>
        <taxon>Actinomycetota</taxon>
        <taxon>Actinomycetes</taxon>
        <taxon>Kineosporiales</taxon>
        <taxon>Kineosporiaceae</taxon>
        <taxon>Kineococcus</taxon>
    </lineage>
</organism>